<sequence length="259" mass="29133">MDTKIKRIFVEVFYGKLGSHMKTVVDAAAGGAFLNKDYAEAYELLEEVTTNAFDWNSRRDNEKKVASIHEVDALAKLSAKLDQVLSFQTTILKGNFGEGIEEAVEEVNYVRNNNPYSNIYNPGWRNHPNFSWKNQGQGNPPFLQQQQQPPKMNLEGAMAKLAAYQADVTERTNQFMSNTTVSIKQLENQVGEISQLLTTRQPSSLPSTTKANPREHVHVIFLRNGKVDEIDIKETLTAEGEKEEDTTTVSKAPEPKKVE</sequence>
<dbReference type="EMBL" id="CM039428">
    <property type="protein sequence ID" value="KAI4351346.1"/>
    <property type="molecule type" value="Genomic_DNA"/>
</dbReference>
<keyword evidence="2" id="KW-1185">Reference proteome</keyword>
<accession>A0ACB9PUX3</accession>
<proteinExistence type="predicted"/>
<name>A0ACB9PUX3_BAUVA</name>
<protein>
    <submittedName>
        <fullName evidence="1">Uncharacterized protein</fullName>
    </submittedName>
</protein>
<gene>
    <name evidence="1" type="ORF">L6164_005720</name>
</gene>
<evidence type="ECO:0000313" key="1">
    <source>
        <dbReference type="EMBL" id="KAI4351346.1"/>
    </source>
</evidence>
<reference evidence="1 2" key="1">
    <citation type="journal article" date="2022" name="DNA Res.">
        <title>Chromosomal-level genome assembly of the orchid tree Bauhinia variegata (Leguminosae; Cercidoideae) supports the allotetraploid origin hypothesis of Bauhinia.</title>
        <authorList>
            <person name="Zhong Y."/>
            <person name="Chen Y."/>
            <person name="Zheng D."/>
            <person name="Pang J."/>
            <person name="Liu Y."/>
            <person name="Luo S."/>
            <person name="Meng S."/>
            <person name="Qian L."/>
            <person name="Wei D."/>
            <person name="Dai S."/>
            <person name="Zhou R."/>
        </authorList>
    </citation>
    <scope>NUCLEOTIDE SEQUENCE [LARGE SCALE GENOMIC DNA]</scope>
    <source>
        <strain evidence="1">BV-YZ2020</strain>
    </source>
</reference>
<organism evidence="1 2">
    <name type="scientific">Bauhinia variegata</name>
    <name type="common">Purple orchid tree</name>
    <name type="synonym">Phanera variegata</name>
    <dbReference type="NCBI Taxonomy" id="167791"/>
    <lineage>
        <taxon>Eukaryota</taxon>
        <taxon>Viridiplantae</taxon>
        <taxon>Streptophyta</taxon>
        <taxon>Embryophyta</taxon>
        <taxon>Tracheophyta</taxon>
        <taxon>Spermatophyta</taxon>
        <taxon>Magnoliopsida</taxon>
        <taxon>eudicotyledons</taxon>
        <taxon>Gunneridae</taxon>
        <taxon>Pentapetalae</taxon>
        <taxon>rosids</taxon>
        <taxon>fabids</taxon>
        <taxon>Fabales</taxon>
        <taxon>Fabaceae</taxon>
        <taxon>Cercidoideae</taxon>
        <taxon>Cercideae</taxon>
        <taxon>Bauhiniinae</taxon>
        <taxon>Bauhinia</taxon>
    </lineage>
</organism>
<evidence type="ECO:0000313" key="2">
    <source>
        <dbReference type="Proteomes" id="UP000828941"/>
    </source>
</evidence>
<dbReference type="Proteomes" id="UP000828941">
    <property type="component" value="Chromosome 3"/>
</dbReference>
<comment type="caution">
    <text evidence="1">The sequence shown here is derived from an EMBL/GenBank/DDBJ whole genome shotgun (WGS) entry which is preliminary data.</text>
</comment>